<evidence type="ECO:0000313" key="3">
    <source>
        <dbReference type="EMBL" id="AWI77315.1"/>
    </source>
</evidence>
<proteinExistence type="predicted"/>
<sequence>MMKIKKVFAATALGLAMVGFGTPAQSAILSDIIFIVDESGSMGTVQTNLRNNIGLFASTLTGTGQVDARYGLVGYGNSSVVPRMVTDLTSASLFATAAAGLGISGGTEPAYTASAFALNALDGQTSLFSFRSNAVKNIIIFTDEPSNGDTTARGTVGGSAVTQSIVDGLLTTNNALYNAVLSGSGTVTSIGPLATGHSGQVFNLSLFNTTNAAQITQFVTDFASAKLQETLTFCQLNPTLPQCQGNNNVPEPGVLALLGIGIAGLGVLRRRKMTQA</sequence>
<dbReference type="RefSeq" id="WP_108951013.1">
    <property type="nucleotide sequence ID" value="NZ_CP022187.1"/>
</dbReference>
<dbReference type="Proteomes" id="UP000244930">
    <property type="component" value="Chromosome"/>
</dbReference>
<dbReference type="InterPro" id="IPR002035">
    <property type="entry name" value="VWF_A"/>
</dbReference>
<keyword evidence="4" id="KW-1185">Reference proteome</keyword>
<feature type="domain" description="VWFA" evidence="2">
    <location>
        <begin position="31"/>
        <end position="222"/>
    </location>
</feature>
<gene>
    <name evidence="3" type="ORF">CEW83_20460</name>
</gene>
<reference evidence="3 4" key="1">
    <citation type="submission" date="2017-06" db="EMBL/GenBank/DDBJ databases">
        <title>Azoarcus.</title>
        <authorList>
            <person name="Woo J.-H."/>
            <person name="Kim H.-S."/>
        </authorList>
    </citation>
    <scope>NUCLEOTIDE SEQUENCE [LARGE SCALE GENOMIC DNA]</scope>
    <source>
        <strain evidence="3 4">TSPY31</strain>
    </source>
</reference>
<evidence type="ECO:0000256" key="1">
    <source>
        <dbReference type="SAM" id="SignalP"/>
    </source>
</evidence>
<dbReference type="NCBIfam" id="TIGR02595">
    <property type="entry name" value="PEP_CTERM"/>
    <property type="match status" value="1"/>
</dbReference>
<name>A0A2U8GXY2_9RHOO</name>
<feature type="signal peptide" evidence="1">
    <location>
        <begin position="1"/>
        <end position="26"/>
    </location>
</feature>
<dbReference type="Pfam" id="PF00092">
    <property type="entry name" value="VWA"/>
    <property type="match status" value="1"/>
</dbReference>
<dbReference type="SUPFAM" id="SSF53300">
    <property type="entry name" value="vWA-like"/>
    <property type="match status" value="1"/>
</dbReference>
<organism evidence="3 4">
    <name type="scientific">Parazoarcus communis</name>
    <dbReference type="NCBI Taxonomy" id="41977"/>
    <lineage>
        <taxon>Bacteria</taxon>
        <taxon>Pseudomonadati</taxon>
        <taxon>Pseudomonadota</taxon>
        <taxon>Betaproteobacteria</taxon>
        <taxon>Rhodocyclales</taxon>
        <taxon>Zoogloeaceae</taxon>
        <taxon>Parazoarcus</taxon>
    </lineage>
</organism>
<feature type="chain" id="PRO_5016123586" description="VWFA domain-containing protein" evidence="1">
    <location>
        <begin position="27"/>
        <end position="276"/>
    </location>
</feature>
<dbReference type="EMBL" id="CP022187">
    <property type="protein sequence ID" value="AWI77315.1"/>
    <property type="molecule type" value="Genomic_DNA"/>
</dbReference>
<dbReference type="KEGG" id="acom:CEW83_20460"/>
<dbReference type="Gene3D" id="3.40.50.410">
    <property type="entry name" value="von Willebrand factor, type A domain"/>
    <property type="match status" value="1"/>
</dbReference>
<accession>A0A2U8GXY2</accession>
<dbReference type="PROSITE" id="PS50234">
    <property type="entry name" value="VWFA"/>
    <property type="match status" value="1"/>
</dbReference>
<dbReference type="Pfam" id="PF07589">
    <property type="entry name" value="PEP-CTERM"/>
    <property type="match status" value="1"/>
</dbReference>
<dbReference type="InterPro" id="IPR013424">
    <property type="entry name" value="Ice-binding_C"/>
</dbReference>
<evidence type="ECO:0000313" key="4">
    <source>
        <dbReference type="Proteomes" id="UP000244930"/>
    </source>
</evidence>
<keyword evidence="1" id="KW-0732">Signal</keyword>
<dbReference type="SMART" id="SM00327">
    <property type="entry name" value="VWA"/>
    <property type="match status" value="1"/>
</dbReference>
<evidence type="ECO:0000259" key="2">
    <source>
        <dbReference type="PROSITE" id="PS50234"/>
    </source>
</evidence>
<dbReference type="InterPro" id="IPR036465">
    <property type="entry name" value="vWFA_dom_sf"/>
</dbReference>
<protein>
    <recommendedName>
        <fullName evidence="2">VWFA domain-containing protein</fullName>
    </recommendedName>
</protein>
<dbReference type="AlphaFoldDB" id="A0A2U8GXY2"/>